<keyword evidence="12" id="KW-0238">DNA-binding</keyword>
<evidence type="ECO:0000256" key="4">
    <source>
        <dbReference type="ARBA" id="ARBA00009922"/>
    </source>
</evidence>
<dbReference type="InterPro" id="IPR014017">
    <property type="entry name" value="DNA_helicase_UvrD-like_C"/>
</dbReference>
<dbReference type="Pfam" id="PF12937">
    <property type="entry name" value="F-box-like"/>
    <property type="match status" value="1"/>
</dbReference>
<dbReference type="Gene3D" id="1.20.1280.50">
    <property type="match status" value="1"/>
</dbReference>
<dbReference type="GO" id="GO:0043138">
    <property type="term" value="F:3'-5' DNA helicase activity"/>
    <property type="evidence" value="ECO:0007669"/>
    <property type="project" value="UniProtKB-EC"/>
</dbReference>
<evidence type="ECO:0000256" key="3">
    <source>
        <dbReference type="ARBA" id="ARBA00004906"/>
    </source>
</evidence>
<dbReference type="CDD" id="cd22095">
    <property type="entry name" value="F-box_FBXO18"/>
    <property type="match status" value="1"/>
</dbReference>
<dbReference type="InterPro" id="IPR027417">
    <property type="entry name" value="P-loop_NTPase"/>
</dbReference>
<keyword evidence="8" id="KW-0833">Ubl conjugation pathway</keyword>
<evidence type="ECO:0000256" key="18">
    <source>
        <dbReference type="ARBA" id="ARBA00048988"/>
    </source>
</evidence>
<evidence type="ECO:0000256" key="1">
    <source>
        <dbReference type="ARBA" id="ARBA00004123"/>
    </source>
</evidence>
<dbReference type="Pfam" id="PF13245">
    <property type="entry name" value="AAA_19"/>
    <property type="match status" value="1"/>
</dbReference>
<dbReference type="InterPro" id="IPR001810">
    <property type="entry name" value="F-box_dom"/>
</dbReference>
<organism evidence="24 25">
    <name type="scientific">Microcaecilia unicolor</name>
    <dbReference type="NCBI Taxonomy" id="1415580"/>
    <lineage>
        <taxon>Eukaryota</taxon>
        <taxon>Metazoa</taxon>
        <taxon>Chordata</taxon>
        <taxon>Craniata</taxon>
        <taxon>Vertebrata</taxon>
        <taxon>Euteleostomi</taxon>
        <taxon>Amphibia</taxon>
        <taxon>Gymnophiona</taxon>
        <taxon>Siphonopidae</taxon>
        <taxon>Microcaecilia</taxon>
    </lineage>
</organism>
<evidence type="ECO:0000256" key="19">
    <source>
        <dbReference type="ARBA" id="ARBA00071173"/>
    </source>
</evidence>
<gene>
    <name evidence="25" type="primary">LOC115478935</name>
</gene>
<keyword evidence="9" id="KW-0378">Hydrolase</keyword>
<dbReference type="FunCoup" id="A0A6P7YZA1">
    <property type="interactions" value="2013"/>
</dbReference>
<dbReference type="KEGG" id="muo:115478935"/>
<proteinExistence type="inferred from homology"/>
<keyword evidence="10" id="KW-0347">Helicase</keyword>
<dbReference type="GO" id="GO:0000724">
    <property type="term" value="P:double-strand break repair via homologous recombination"/>
    <property type="evidence" value="ECO:0007669"/>
    <property type="project" value="TreeGrafter"/>
</dbReference>
<evidence type="ECO:0000259" key="23">
    <source>
        <dbReference type="PROSITE" id="PS50181"/>
    </source>
</evidence>
<dbReference type="PANTHER" id="PTHR11070">
    <property type="entry name" value="UVRD / RECB / PCRA DNA HELICASE FAMILY MEMBER"/>
    <property type="match status" value="1"/>
</dbReference>
<keyword evidence="15" id="KW-0539">Nucleus</keyword>
<feature type="region of interest" description="Disordered" evidence="22">
    <location>
        <begin position="80"/>
        <end position="101"/>
    </location>
</feature>
<dbReference type="GO" id="GO:0005524">
    <property type="term" value="F:ATP binding"/>
    <property type="evidence" value="ECO:0007669"/>
    <property type="project" value="UniProtKB-KW"/>
</dbReference>
<dbReference type="EC" id="5.6.2.4" evidence="17"/>
<evidence type="ECO:0000313" key="24">
    <source>
        <dbReference type="Proteomes" id="UP000515156"/>
    </source>
</evidence>
<reference evidence="25" key="1">
    <citation type="submission" date="2025-08" db="UniProtKB">
        <authorList>
            <consortium name="RefSeq"/>
        </authorList>
    </citation>
    <scope>IDENTIFICATION</scope>
</reference>
<dbReference type="Pfam" id="PF13361">
    <property type="entry name" value="UvrD_C"/>
    <property type="match status" value="1"/>
</dbReference>
<dbReference type="AlphaFoldDB" id="A0A6P7YZA1"/>
<dbReference type="Gene3D" id="3.40.50.300">
    <property type="entry name" value="P-loop containing nucleotide triphosphate hydrolases"/>
    <property type="match status" value="2"/>
</dbReference>
<name>A0A6P7YZA1_9AMPH</name>
<dbReference type="InParanoid" id="A0A6P7YZA1"/>
<evidence type="ECO:0000256" key="11">
    <source>
        <dbReference type="ARBA" id="ARBA00022840"/>
    </source>
</evidence>
<dbReference type="SUPFAM" id="SSF81383">
    <property type="entry name" value="F-box domain"/>
    <property type="match status" value="1"/>
</dbReference>
<evidence type="ECO:0000256" key="17">
    <source>
        <dbReference type="ARBA" id="ARBA00034808"/>
    </source>
</evidence>
<dbReference type="RefSeq" id="XP_030072452.1">
    <property type="nucleotide sequence ID" value="XM_030216592.1"/>
</dbReference>
<dbReference type="GO" id="GO:0005694">
    <property type="term" value="C:chromosome"/>
    <property type="evidence" value="ECO:0007669"/>
    <property type="project" value="UniProtKB-SubCell"/>
</dbReference>
<feature type="domain" description="F-box" evidence="23">
    <location>
        <begin position="198"/>
        <end position="247"/>
    </location>
</feature>
<dbReference type="FunFam" id="1.20.1280.50:FF:000011">
    <property type="entry name" value="F-box DNA helicase 1"/>
    <property type="match status" value="1"/>
</dbReference>
<evidence type="ECO:0000256" key="20">
    <source>
        <dbReference type="ARBA" id="ARBA00075040"/>
    </source>
</evidence>
<keyword evidence="7" id="KW-0227">DNA damage</keyword>
<evidence type="ECO:0000256" key="6">
    <source>
        <dbReference type="ARBA" id="ARBA00022741"/>
    </source>
</evidence>
<evidence type="ECO:0000256" key="22">
    <source>
        <dbReference type="SAM" id="MobiDB-lite"/>
    </source>
</evidence>
<evidence type="ECO:0000256" key="7">
    <source>
        <dbReference type="ARBA" id="ARBA00022763"/>
    </source>
</evidence>
<comment type="catalytic activity">
    <reaction evidence="18">
        <text>ATP + H2O = ADP + phosphate + H(+)</text>
        <dbReference type="Rhea" id="RHEA:13065"/>
        <dbReference type="ChEBI" id="CHEBI:15377"/>
        <dbReference type="ChEBI" id="CHEBI:15378"/>
        <dbReference type="ChEBI" id="CHEBI:30616"/>
        <dbReference type="ChEBI" id="CHEBI:43474"/>
        <dbReference type="ChEBI" id="CHEBI:456216"/>
        <dbReference type="EC" id="5.6.2.4"/>
    </reaction>
</comment>
<keyword evidence="14" id="KW-0413">Isomerase</keyword>
<keyword evidence="11" id="KW-0067">ATP-binding</keyword>
<dbReference type="Proteomes" id="UP000515156">
    <property type="component" value="Chromosome 10"/>
</dbReference>
<protein>
    <recommendedName>
        <fullName evidence="19">F-box DNA helicase 1</fullName>
        <ecNumber evidence="17">5.6.2.4</ecNumber>
    </recommendedName>
    <alternativeName>
        <fullName evidence="21">DNA 3'-5' helicase 1</fullName>
    </alternativeName>
    <alternativeName>
        <fullName evidence="20">F-box only protein 18</fullName>
    </alternativeName>
</protein>
<evidence type="ECO:0000256" key="14">
    <source>
        <dbReference type="ARBA" id="ARBA00023235"/>
    </source>
</evidence>
<evidence type="ECO:0000256" key="10">
    <source>
        <dbReference type="ARBA" id="ARBA00022806"/>
    </source>
</evidence>
<evidence type="ECO:0000256" key="9">
    <source>
        <dbReference type="ARBA" id="ARBA00022801"/>
    </source>
</evidence>
<evidence type="ECO:0000256" key="5">
    <source>
        <dbReference type="ARBA" id="ARBA00022454"/>
    </source>
</evidence>
<dbReference type="OrthoDB" id="1470711at2759"/>
<comment type="catalytic activity">
    <reaction evidence="16">
        <text>Couples ATP hydrolysis with the unwinding of duplex DNA by translocating in the 3'-5' direction.</text>
        <dbReference type="EC" id="5.6.2.4"/>
    </reaction>
</comment>
<keyword evidence="5" id="KW-0158">Chromosome</keyword>
<dbReference type="PROSITE" id="PS50181">
    <property type="entry name" value="FBOX"/>
    <property type="match status" value="1"/>
</dbReference>
<dbReference type="GO" id="GO:0005634">
    <property type="term" value="C:nucleus"/>
    <property type="evidence" value="ECO:0007669"/>
    <property type="project" value="UniProtKB-SubCell"/>
</dbReference>
<comment type="pathway">
    <text evidence="3">Protein modification; protein ubiquitination.</text>
</comment>
<dbReference type="GeneID" id="115478935"/>
<evidence type="ECO:0000256" key="12">
    <source>
        <dbReference type="ARBA" id="ARBA00023125"/>
    </source>
</evidence>
<dbReference type="SUPFAM" id="SSF52540">
    <property type="entry name" value="P-loop containing nucleoside triphosphate hydrolases"/>
    <property type="match status" value="1"/>
</dbReference>
<comment type="similarity">
    <text evidence="4">Belongs to the helicase family. UvrD subfamily.</text>
</comment>
<keyword evidence="6" id="KW-0547">Nucleotide-binding</keyword>
<dbReference type="SMART" id="SM00256">
    <property type="entry name" value="FBOX"/>
    <property type="match status" value="1"/>
</dbReference>
<evidence type="ECO:0000256" key="13">
    <source>
        <dbReference type="ARBA" id="ARBA00023204"/>
    </source>
</evidence>
<feature type="compositionally biased region" description="Basic and acidic residues" evidence="22">
    <location>
        <begin position="83"/>
        <end position="95"/>
    </location>
</feature>
<evidence type="ECO:0000256" key="15">
    <source>
        <dbReference type="ARBA" id="ARBA00023242"/>
    </source>
</evidence>
<comment type="subcellular location">
    <subcellularLocation>
        <location evidence="2">Chromosome</location>
    </subcellularLocation>
    <subcellularLocation>
        <location evidence="1">Nucleus</location>
    </subcellularLocation>
</comment>
<dbReference type="InterPro" id="IPR036047">
    <property type="entry name" value="F-box-like_dom_sf"/>
</dbReference>
<dbReference type="GO" id="GO:0003677">
    <property type="term" value="F:DNA binding"/>
    <property type="evidence" value="ECO:0007669"/>
    <property type="project" value="UniProtKB-KW"/>
</dbReference>
<dbReference type="GO" id="GO:0031297">
    <property type="term" value="P:replication fork processing"/>
    <property type="evidence" value="ECO:0007669"/>
    <property type="project" value="TreeGrafter"/>
</dbReference>
<evidence type="ECO:0000256" key="2">
    <source>
        <dbReference type="ARBA" id="ARBA00004286"/>
    </source>
</evidence>
<keyword evidence="13" id="KW-0234">DNA repair</keyword>
<dbReference type="PANTHER" id="PTHR11070:SF30">
    <property type="entry name" value="F-BOX DNA HELICASE 1"/>
    <property type="match status" value="1"/>
</dbReference>
<dbReference type="InterPro" id="IPR000212">
    <property type="entry name" value="DNA_helicase_UvrD/REP"/>
</dbReference>
<dbReference type="CDD" id="cd18786">
    <property type="entry name" value="SF1_C"/>
    <property type="match status" value="1"/>
</dbReference>
<sequence length="1035" mass="117799">MVERGVVSGPKRSRLALVDCQALAQSTEGSLSLTQPFSQRRTSRDLNRGLYPRYHTARQRAGPGSQRKITDYFQSHVCQTQHTDMEKQRTEKPEPVDNLQGNGSLLEEDIIEFFDGDMETDPSEPMPFGKRLFSSRWDSSQDRGHVGWGRDAKKQYLGGSSQLSSARGTFKEEVDGEDEPIDTCYGLLGTSRFELASQGHVSQLPDELLMRVFAFLPVVDIYRNISLVCRHWRAIVNDPLFIPWKKLYHRFDRSEEEAVQNIEEILTRNHITKEEDLCILNLLRFIATFKDVRITDSEAVIRCLKGHRLYVVAEACITQRLPDLGNSAKTVNVWAVIATIVLFSDCVLDIQKLLECLRKPSSPLALSEITEILYCLATLLYAMRRKDINISNRIHYNVFYCLNLLEHTGPFWEGTSSEQSSSVYGNTCFRSAVEIKLTHEQTLILNHDIAPGEVAKIMAFAGTGKTFTLTKYAEKRPNLKFLYVAFNRSIVEQARRVFPSNVVCKTFHALAFACTGRLYRNKMVSKISPFMVNFVLPKGQAGFIRAKMVTQTLETFFGSADEAISTEHAPVWCKNNHGQKVLVSPQEKRSVVHEAEKIWMKMKLQNETKQEAYRMTHDGYLKLWQLGKPLLPSYDAIFVDEAQDCTPAIIDIVLSQRCGKIFVGDPHQQIYSFRGAISALHQVQHTQLFYLTQSFRFGAEIAYVGATILDICKNVKHKTLVGVNKEGGIRSNVPGQAAILSRTNACVFDEAVKVIERNQPTRIHLIGGPKNFGLDRIMDIWLLLHPEEEKKNKNLFIKDPFIKVWVNHKGFFGLKGYAANVEDKELEAKIAVVEKYNLRIPELVNRLHCSHIQNPEFADFILGTVHKAKGMEFETVHVSDDFVKVPCARHNIQRLQFRVDMHNEDEWNLLYVAVTRAKKHLLITKSIENILTLAGEYFLRPELKTSLFKEKGGICAITECRNTVPEESMLAMKKLPVTYSDKKEDRGGYLCHACVQQRLGPMTYLIATPELVQSMEFTIENLVIPLHVAQLLEMI</sequence>
<evidence type="ECO:0000256" key="16">
    <source>
        <dbReference type="ARBA" id="ARBA00034617"/>
    </source>
</evidence>
<dbReference type="GO" id="GO:0016787">
    <property type="term" value="F:hydrolase activity"/>
    <property type="evidence" value="ECO:0007669"/>
    <property type="project" value="UniProtKB-KW"/>
</dbReference>
<accession>A0A6P7YZA1</accession>
<evidence type="ECO:0000313" key="25">
    <source>
        <dbReference type="RefSeq" id="XP_030072452.1"/>
    </source>
</evidence>
<evidence type="ECO:0000256" key="21">
    <source>
        <dbReference type="ARBA" id="ARBA00079567"/>
    </source>
</evidence>
<evidence type="ECO:0000256" key="8">
    <source>
        <dbReference type="ARBA" id="ARBA00022786"/>
    </source>
</evidence>
<keyword evidence="24" id="KW-1185">Reference proteome</keyword>